<dbReference type="SUPFAM" id="SSF48371">
    <property type="entry name" value="ARM repeat"/>
    <property type="match status" value="1"/>
</dbReference>
<organism evidence="1 2">
    <name type="scientific">Streblomastix strix</name>
    <dbReference type="NCBI Taxonomy" id="222440"/>
    <lineage>
        <taxon>Eukaryota</taxon>
        <taxon>Metamonada</taxon>
        <taxon>Preaxostyla</taxon>
        <taxon>Oxymonadida</taxon>
        <taxon>Streblomastigidae</taxon>
        <taxon>Streblomastix</taxon>
    </lineage>
</organism>
<evidence type="ECO:0000313" key="1">
    <source>
        <dbReference type="EMBL" id="KAA6392497.1"/>
    </source>
</evidence>
<reference evidence="1 2" key="1">
    <citation type="submission" date="2019-03" db="EMBL/GenBank/DDBJ databases">
        <title>Single cell metagenomics reveals metabolic interactions within the superorganism composed of flagellate Streblomastix strix and complex community of Bacteroidetes bacteria on its surface.</title>
        <authorList>
            <person name="Treitli S.C."/>
            <person name="Kolisko M."/>
            <person name="Husnik F."/>
            <person name="Keeling P."/>
            <person name="Hampl V."/>
        </authorList>
    </citation>
    <scope>NUCLEOTIDE SEQUENCE [LARGE SCALE GENOMIC DNA]</scope>
    <source>
        <strain evidence="1">ST1C</strain>
    </source>
</reference>
<protein>
    <submittedName>
        <fullName evidence="1">Uncharacterized protein</fullName>
    </submittedName>
</protein>
<dbReference type="EMBL" id="SNRW01002523">
    <property type="protein sequence ID" value="KAA6392497.1"/>
    <property type="molecule type" value="Genomic_DNA"/>
</dbReference>
<dbReference type="InterPro" id="IPR011989">
    <property type="entry name" value="ARM-like"/>
</dbReference>
<evidence type="ECO:0000313" key="2">
    <source>
        <dbReference type="Proteomes" id="UP000324800"/>
    </source>
</evidence>
<gene>
    <name evidence="1" type="ORF">EZS28_011979</name>
</gene>
<dbReference type="Gene3D" id="1.25.10.10">
    <property type="entry name" value="Leucine-rich Repeat Variant"/>
    <property type="match status" value="1"/>
</dbReference>
<dbReference type="Proteomes" id="UP000324800">
    <property type="component" value="Unassembled WGS sequence"/>
</dbReference>
<sequence length="176" mass="20344">MFKTQPLETISNTNILAFIQFNKTCSDEVRQLLFQLKPYPALIHLFDHSDILVVGNSIISIHNILICGYKSDNTPEQHDHFDIMIEIDGIKMIFDLFKRNVSKFSKDRAAICLGMLFKAREITNLEMKQSVIAHLKTLINDTDEWQKDAAKRRLKFLAYNAVNKAEIEKDGFKIPE</sequence>
<name>A0A5J4WC25_9EUKA</name>
<dbReference type="AlphaFoldDB" id="A0A5J4WC25"/>
<proteinExistence type="predicted"/>
<accession>A0A5J4WC25</accession>
<dbReference type="InterPro" id="IPR016024">
    <property type="entry name" value="ARM-type_fold"/>
</dbReference>
<comment type="caution">
    <text evidence="1">The sequence shown here is derived from an EMBL/GenBank/DDBJ whole genome shotgun (WGS) entry which is preliminary data.</text>
</comment>